<organism evidence="4">
    <name type="scientific">Tanacetum cinerariifolium</name>
    <name type="common">Dalmatian daisy</name>
    <name type="synonym">Chrysanthemum cinerariifolium</name>
    <dbReference type="NCBI Taxonomy" id="118510"/>
    <lineage>
        <taxon>Eukaryota</taxon>
        <taxon>Viridiplantae</taxon>
        <taxon>Streptophyta</taxon>
        <taxon>Embryophyta</taxon>
        <taxon>Tracheophyta</taxon>
        <taxon>Spermatophyta</taxon>
        <taxon>Magnoliopsida</taxon>
        <taxon>eudicotyledons</taxon>
        <taxon>Gunneridae</taxon>
        <taxon>Pentapetalae</taxon>
        <taxon>asterids</taxon>
        <taxon>campanulids</taxon>
        <taxon>Asterales</taxon>
        <taxon>Asteraceae</taxon>
        <taxon>Asteroideae</taxon>
        <taxon>Anthemideae</taxon>
        <taxon>Anthemidinae</taxon>
        <taxon>Tanacetum</taxon>
    </lineage>
</organism>
<dbReference type="Pfam" id="PF00098">
    <property type="entry name" value="zf-CCHC"/>
    <property type="match status" value="1"/>
</dbReference>
<evidence type="ECO:0000256" key="1">
    <source>
        <dbReference type="PROSITE-ProRule" id="PRU00047"/>
    </source>
</evidence>
<keyword evidence="1" id="KW-0863">Zinc-finger</keyword>
<dbReference type="Gene3D" id="3.30.420.10">
    <property type="entry name" value="Ribonuclease H-like superfamily/Ribonuclease H"/>
    <property type="match status" value="1"/>
</dbReference>
<feature type="domain" description="CCHC-type" evidence="3">
    <location>
        <begin position="193"/>
        <end position="209"/>
    </location>
</feature>
<evidence type="ECO:0000256" key="2">
    <source>
        <dbReference type="SAM" id="MobiDB-lite"/>
    </source>
</evidence>
<dbReference type="PROSITE" id="PS50158">
    <property type="entry name" value="ZF_CCHC"/>
    <property type="match status" value="1"/>
</dbReference>
<dbReference type="InterPro" id="IPR036875">
    <property type="entry name" value="Znf_CCHC_sf"/>
</dbReference>
<dbReference type="InterPro" id="IPR001878">
    <property type="entry name" value="Znf_CCHC"/>
</dbReference>
<comment type="caution">
    <text evidence="4">The sequence shown here is derived from an EMBL/GenBank/DDBJ whole genome shotgun (WGS) entry which is preliminary data.</text>
</comment>
<dbReference type="InterPro" id="IPR039537">
    <property type="entry name" value="Retrotran_Ty1/copia-like"/>
</dbReference>
<dbReference type="GO" id="GO:0003676">
    <property type="term" value="F:nucleic acid binding"/>
    <property type="evidence" value="ECO:0007669"/>
    <property type="project" value="InterPro"/>
</dbReference>
<dbReference type="InterPro" id="IPR025724">
    <property type="entry name" value="GAG-pre-integrase_dom"/>
</dbReference>
<feature type="region of interest" description="Disordered" evidence="2">
    <location>
        <begin position="360"/>
        <end position="384"/>
    </location>
</feature>
<gene>
    <name evidence="4" type="ORF">Tci_011025</name>
</gene>
<accession>A0A6L2JR44</accession>
<dbReference type="EMBL" id="BKCJ010001126">
    <property type="protein sequence ID" value="GEU39047.1"/>
    <property type="molecule type" value="Genomic_DNA"/>
</dbReference>
<dbReference type="Pfam" id="PF14223">
    <property type="entry name" value="Retrotran_gag_2"/>
    <property type="match status" value="1"/>
</dbReference>
<dbReference type="PANTHER" id="PTHR42648:SF21">
    <property type="entry name" value="CYSTEINE-RICH RLK (RECEPTOR-LIKE PROTEIN KINASE) 8"/>
    <property type="match status" value="1"/>
</dbReference>
<feature type="compositionally biased region" description="Polar residues" evidence="2">
    <location>
        <begin position="511"/>
        <end position="520"/>
    </location>
</feature>
<dbReference type="InterPro" id="IPR036397">
    <property type="entry name" value="RNaseH_sf"/>
</dbReference>
<proteinExistence type="predicted"/>
<evidence type="ECO:0000259" key="3">
    <source>
        <dbReference type="PROSITE" id="PS50158"/>
    </source>
</evidence>
<reference evidence="4" key="1">
    <citation type="journal article" date="2019" name="Sci. Rep.">
        <title>Draft genome of Tanacetum cinerariifolium, the natural source of mosquito coil.</title>
        <authorList>
            <person name="Yamashiro T."/>
            <person name="Shiraishi A."/>
            <person name="Satake H."/>
            <person name="Nakayama K."/>
        </authorList>
    </citation>
    <scope>NUCLEOTIDE SEQUENCE</scope>
</reference>
<dbReference type="SUPFAM" id="SSF53098">
    <property type="entry name" value="Ribonuclease H-like"/>
    <property type="match status" value="1"/>
</dbReference>
<feature type="compositionally biased region" description="Polar residues" evidence="2">
    <location>
        <begin position="372"/>
        <end position="384"/>
    </location>
</feature>
<dbReference type="GO" id="GO:0008270">
    <property type="term" value="F:zinc ion binding"/>
    <property type="evidence" value="ECO:0007669"/>
    <property type="project" value="UniProtKB-KW"/>
</dbReference>
<sequence length="840" mass="94527">MKRTRRDHDRRVIILPPMITEEHIAVQRESKARTTLLQSIPDDHVADFHYMDDAKDIWNAIKARFGGNAESKKMRKSMLKQEFSEFRIDDEDINLKFLRALPSSWSQNQAILHLLVPPVLAKRCQIEIVQIILQLLPTMFHQTLRLDNVIEDVLQSFVADTEPEQLAYEDFKHIEKLDLEEMDLKWFNKKKVRCYKCQQRGHFAKECREKGGNDKQRYSSFKIKEIGKKKEDSKALITVDTLVDWTDHDDESAEVITAKKFGIFAGCDSEDAIKEGAAKIYNLITGANSEEANTAGDAGEFALITKVGLGFTNCIRENELGWDDSAFSVFTTNSEDVEGRPIFYSDKSLEVNTNDFASSDSSVKSLEHHPNDSTSYASTSSDLPSFSCNSSDMNEHTSRTSCNKNGYFNKKAGHFRKHASSVSKFCFVCGKQMANKTVGIGVGLVYNRNKLNYRSQFVPQAVLLRTGKVNIPPVRPQPVPTGKPKVFTPVPTGKPKVSKPVPNGKPKVSTPVPTGRTNRPSLFPTDRGFSPSEHPFSAAEDEGIFDSGCSRRMTDTEYLVLSKDFKLSDDSMVVLRVPRKHNLYTINLHNLCPNGNLACLVAHASFDESMKWHRRMGHVNYKNMNKLVKGNLVRGLPPKLFKNDHTCVACCKGKQHKASYKAIHAVRFIFKPLQLLHMDFFGLTPIRSIDHKYYCLVITDDYSRYVVPTGRVIVATGSGGMTCQGVRKEMQTKGVIGDSIHFDALGDMQEFVKMLVGVFTWQTMKLAGILDLLNHVILQSKVRCLYSNRGNWATLPFKDGWHNSSIVWRSGTGGSPFPSAAISKSFKRVGSARDLLRIVS</sequence>
<dbReference type="AlphaFoldDB" id="A0A6L2JR44"/>
<dbReference type="Pfam" id="PF13976">
    <property type="entry name" value="gag_pre-integrs"/>
    <property type="match status" value="1"/>
</dbReference>
<feature type="region of interest" description="Disordered" evidence="2">
    <location>
        <begin position="474"/>
        <end position="534"/>
    </location>
</feature>
<dbReference type="Gene3D" id="4.10.60.10">
    <property type="entry name" value="Zinc finger, CCHC-type"/>
    <property type="match status" value="1"/>
</dbReference>
<dbReference type="PANTHER" id="PTHR42648">
    <property type="entry name" value="TRANSPOSASE, PUTATIVE-RELATED"/>
    <property type="match status" value="1"/>
</dbReference>
<dbReference type="InterPro" id="IPR012337">
    <property type="entry name" value="RNaseH-like_sf"/>
</dbReference>
<name>A0A6L2JR44_TANCI</name>
<keyword evidence="1" id="KW-0479">Metal-binding</keyword>
<protein>
    <submittedName>
        <fullName evidence="4">Ribonuclease H-like domain-containing protein</fullName>
    </submittedName>
</protein>
<evidence type="ECO:0000313" key="4">
    <source>
        <dbReference type="EMBL" id="GEU39047.1"/>
    </source>
</evidence>
<dbReference type="SUPFAM" id="SSF57756">
    <property type="entry name" value="Retrovirus zinc finger-like domains"/>
    <property type="match status" value="1"/>
</dbReference>
<keyword evidence="1" id="KW-0862">Zinc</keyword>
<dbReference type="SMART" id="SM00343">
    <property type="entry name" value="ZnF_C2HC"/>
    <property type="match status" value="1"/>
</dbReference>